<evidence type="ECO:0000259" key="10">
    <source>
        <dbReference type="PROSITE" id="PS51133"/>
    </source>
</evidence>
<dbReference type="InterPro" id="IPR003618">
    <property type="entry name" value="TFIIS_cen_dom"/>
</dbReference>
<gene>
    <name evidence="13" type="ORF">B9Z65_4363</name>
</gene>
<feature type="region of interest" description="Disordered" evidence="9">
    <location>
        <begin position="76"/>
        <end position="133"/>
    </location>
</feature>
<keyword evidence="3 6" id="KW-0863">Zinc-finger</keyword>
<sequence>MDAKDIDERSKNILKAMNEGVPAATLTSLLEPLQKWTANEKLLRQTNIGRTMGKLRQHKDPAVGRMATQLVNKWKNDVKKPGGSPAPAAKATATNGTSSPAAASTPKSDAPKSKFKGNPEKRNAGSDGINTAVTGNATRDACLKLMYDGLAFMSEEASDDILKVARSVELAAFDKYQPETSSEYKTRIRSLFQNLKNKSNPDLRIRVFSGAIEPKRFVVMTHEELKSEKMRAEDEKLQKENMDKSMVPQEEKSISVSLTCGKCGQKKVSYSQAQTRSADEPMTTFCECTVCGNRWKFS</sequence>
<dbReference type="SUPFAM" id="SSF47676">
    <property type="entry name" value="Conserved domain common to transcription factors TFIIS, elongin A, CRSP70"/>
    <property type="match status" value="1"/>
</dbReference>
<proteinExistence type="inferred from homology"/>
<protein>
    <recommendedName>
        <fullName evidence="8">Transcription elongation factor</fullName>
    </recommendedName>
</protein>
<feature type="domain" description="TFIIS-type" evidence="10">
    <location>
        <begin position="256"/>
        <end position="296"/>
    </location>
</feature>
<keyword evidence="8" id="KW-0804">Transcription</keyword>
<dbReference type="SMART" id="SM00510">
    <property type="entry name" value="TFS2M"/>
    <property type="match status" value="1"/>
</dbReference>
<dbReference type="PROSITE" id="PS00466">
    <property type="entry name" value="ZF_TFIIS_1"/>
    <property type="match status" value="1"/>
</dbReference>
<dbReference type="InterPro" id="IPR001222">
    <property type="entry name" value="Znf_TFIIS"/>
</dbReference>
<evidence type="ECO:0000256" key="7">
    <source>
        <dbReference type="PROSITE-ProRule" id="PRU00649"/>
    </source>
</evidence>
<evidence type="ECO:0000256" key="4">
    <source>
        <dbReference type="ARBA" id="ARBA00022833"/>
    </source>
</evidence>
<accession>A0A2P7Z2K9</accession>
<dbReference type="Gene3D" id="1.10.472.30">
    <property type="entry name" value="Transcription elongation factor S-II, central domain"/>
    <property type="match status" value="1"/>
</dbReference>
<keyword evidence="14" id="KW-1185">Reference proteome</keyword>
<dbReference type="GO" id="GO:0005634">
    <property type="term" value="C:nucleus"/>
    <property type="evidence" value="ECO:0007669"/>
    <property type="project" value="UniProtKB-SubCell"/>
</dbReference>
<evidence type="ECO:0000259" key="11">
    <source>
        <dbReference type="PROSITE" id="PS51319"/>
    </source>
</evidence>
<dbReference type="PROSITE" id="PS51133">
    <property type="entry name" value="ZF_TFIIS_2"/>
    <property type="match status" value="1"/>
</dbReference>
<comment type="subcellular location">
    <subcellularLocation>
        <location evidence="1 7 8">Nucleus</location>
    </subcellularLocation>
</comment>
<feature type="compositionally biased region" description="Low complexity" evidence="9">
    <location>
        <begin position="81"/>
        <end position="108"/>
    </location>
</feature>
<evidence type="ECO:0000259" key="12">
    <source>
        <dbReference type="PROSITE" id="PS51321"/>
    </source>
</evidence>
<dbReference type="GO" id="GO:0000977">
    <property type="term" value="F:RNA polymerase II transcription regulatory region sequence-specific DNA binding"/>
    <property type="evidence" value="ECO:0007669"/>
    <property type="project" value="TreeGrafter"/>
</dbReference>
<evidence type="ECO:0000313" key="14">
    <source>
        <dbReference type="Proteomes" id="UP000243723"/>
    </source>
</evidence>
<dbReference type="SMART" id="SM00509">
    <property type="entry name" value="TFS2N"/>
    <property type="match status" value="1"/>
</dbReference>
<dbReference type="GO" id="GO:0006362">
    <property type="term" value="P:transcription elongation by RNA polymerase I"/>
    <property type="evidence" value="ECO:0007669"/>
    <property type="project" value="TreeGrafter"/>
</dbReference>
<dbReference type="CDD" id="cd13749">
    <property type="entry name" value="Zn-ribbon_TFIIS"/>
    <property type="match status" value="1"/>
</dbReference>
<dbReference type="Proteomes" id="UP000243723">
    <property type="component" value="Unassembled WGS sequence"/>
</dbReference>
<dbReference type="PROSITE" id="PS51319">
    <property type="entry name" value="TFIIS_N"/>
    <property type="match status" value="1"/>
</dbReference>
<dbReference type="Pfam" id="PF08711">
    <property type="entry name" value="Med26"/>
    <property type="match status" value="1"/>
</dbReference>
<dbReference type="GO" id="GO:0003746">
    <property type="term" value="F:translation elongation factor activity"/>
    <property type="evidence" value="ECO:0007669"/>
    <property type="project" value="UniProtKB-KW"/>
</dbReference>
<dbReference type="EMBL" id="NHZQ01000335">
    <property type="protein sequence ID" value="PSK42449.1"/>
    <property type="molecule type" value="Genomic_DNA"/>
</dbReference>
<keyword evidence="4 8" id="KW-0862">Zinc</keyword>
<dbReference type="AlphaFoldDB" id="A0A2P7Z2K9"/>
<dbReference type="NCBIfam" id="TIGR01385">
    <property type="entry name" value="TFSII"/>
    <property type="match status" value="1"/>
</dbReference>
<dbReference type="FunFam" id="2.20.25.10:FF:000001">
    <property type="entry name" value="Probable Transcription elongation factor S-II"/>
    <property type="match status" value="1"/>
</dbReference>
<feature type="compositionally biased region" description="Basic and acidic residues" evidence="9">
    <location>
        <begin position="109"/>
        <end position="124"/>
    </location>
</feature>
<dbReference type="InterPro" id="IPR017923">
    <property type="entry name" value="TFIIS_N"/>
</dbReference>
<dbReference type="SUPFAM" id="SSF46942">
    <property type="entry name" value="Elongation factor TFIIS domain 2"/>
    <property type="match status" value="1"/>
</dbReference>
<dbReference type="SMART" id="SM00440">
    <property type="entry name" value="ZnF_C2C2"/>
    <property type="match status" value="1"/>
</dbReference>
<reference evidence="13 14" key="1">
    <citation type="submission" date="2017-05" db="EMBL/GenBank/DDBJ databases">
        <title>Draft genome sequence of Elsinoe australis.</title>
        <authorList>
            <person name="Cheng Q."/>
        </authorList>
    </citation>
    <scope>NUCLEOTIDE SEQUENCE [LARGE SCALE GENOMIC DNA]</scope>
    <source>
        <strain evidence="13 14">NL1</strain>
    </source>
</reference>
<dbReference type="PANTHER" id="PTHR11477:SF0">
    <property type="entry name" value="IP08861P-RELATED"/>
    <property type="match status" value="1"/>
</dbReference>
<dbReference type="Pfam" id="PF07500">
    <property type="entry name" value="TFIIS_M"/>
    <property type="match status" value="1"/>
</dbReference>
<evidence type="ECO:0000256" key="5">
    <source>
        <dbReference type="ARBA" id="ARBA00023242"/>
    </source>
</evidence>
<dbReference type="GO" id="GO:0008270">
    <property type="term" value="F:zinc ion binding"/>
    <property type="evidence" value="ECO:0007669"/>
    <property type="project" value="UniProtKB-UniRule"/>
</dbReference>
<evidence type="ECO:0000256" key="1">
    <source>
        <dbReference type="ARBA" id="ARBA00004123"/>
    </source>
</evidence>
<feature type="domain" description="TFIIS N-terminal" evidence="11">
    <location>
        <begin position="1"/>
        <end position="81"/>
    </location>
</feature>
<name>A0A2P7Z2K9_9PEZI</name>
<comment type="similarity">
    <text evidence="8">Belongs to the TFS-II family.</text>
</comment>
<dbReference type="GO" id="GO:0001139">
    <property type="term" value="F:RNA polymerase II complex recruiting activity"/>
    <property type="evidence" value="ECO:0007669"/>
    <property type="project" value="TreeGrafter"/>
</dbReference>
<feature type="domain" description="TFIIS central" evidence="12">
    <location>
        <begin position="138"/>
        <end position="253"/>
    </location>
</feature>
<dbReference type="PANTHER" id="PTHR11477">
    <property type="entry name" value="TRANSCRIPTION FACTOR S-II ZINC FINGER DOMAIN-CONTAINING PROTEIN"/>
    <property type="match status" value="1"/>
</dbReference>
<dbReference type="PROSITE" id="PS51321">
    <property type="entry name" value="TFIIS_CENTRAL"/>
    <property type="match status" value="1"/>
</dbReference>
<evidence type="ECO:0000256" key="6">
    <source>
        <dbReference type="PROSITE-ProRule" id="PRU00472"/>
    </source>
</evidence>
<evidence type="ECO:0000256" key="8">
    <source>
        <dbReference type="RuleBase" id="RU368078"/>
    </source>
</evidence>
<comment type="caution">
    <text evidence="13">The sequence shown here is derived from an EMBL/GenBank/DDBJ whole genome shotgun (WGS) entry which is preliminary data.</text>
</comment>
<keyword evidence="13" id="KW-0648">Protein biosynthesis</keyword>
<organism evidence="13 14">
    <name type="scientific">Elsinoe australis</name>
    <dbReference type="NCBI Taxonomy" id="40998"/>
    <lineage>
        <taxon>Eukaryota</taxon>
        <taxon>Fungi</taxon>
        <taxon>Dikarya</taxon>
        <taxon>Ascomycota</taxon>
        <taxon>Pezizomycotina</taxon>
        <taxon>Dothideomycetes</taxon>
        <taxon>Dothideomycetidae</taxon>
        <taxon>Myriangiales</taxon>
        <taxon>Elsinoaceae</taxon>
        <taxon>Elsinoe</taxon>
    </lineage>
</organism>
<dbReference type="STRING" id="40998.A0A2P7Z2K9"/>
<evidence type="ECO:0000256" key="3">
    <source>
        <dbReference type="ARBA" id="ARBA00022771"/>
    </source>
</evidence>
<keyword evidence="2 8" id="KW-0479">Metal-binding</keyword>
<dbReference type="PIRSF" id="PIRSF006704">
    <property type="entry name" value="TF_IIS"/>
    <property type="match status" value="1"/>
</dbReference>
<evidence type="ECO:0000256" key="9">
    <source>
        <dbReference type="SAM" id="MobiDB-lite"/>
    </source>
</evidence>
<dbReference type="InterPro" id="IPR036575">
    <property type="entry name" value="TFIIS_cen_dom_sf"/>
</dbReference>
<dbReference type="GO" id="GO:0031440">
    <property type="term" value="P:regulation of mRNA 3'-end processing"/>
    <property type="evidence" value="ECO:0007669"/>
    <property type="project" value="TreeGrafter"/>
</dbReference>
<dbReference type="Gene3D" id="1.20.930.10">
    <property type="entry name" value="Conserved domain common to transcription factors TFIIS, elongin A, CRSP70"/>
    <property type="match status" value="1"/>
</dbReference>
<dbReference type="InterPro" id="IPR035441">
    <property type="entry name" value="TFIIS/LEDGF_dom_sf"/>
</dbReference>
<dbReference type="SUPFAM" id="SSF57783">
    <property type="entry name" value="Zinc beta-ribbon"/>
    <property type="match status" value="1"/>
</dbReference>
<evidence type="ECO:0000313" key="13">
    <source>
        <dbReference type="EMBL" id="PSK42449.1"/>
    </source>
</evidence>
<dbReference type="InterPro" id="IPR035100">
    <property type="entry name" value="TF_IIS-typ"/>
</dbReference>
<dbReference type="Gene3D" id="2.20.25.10">
    <property type="match status" value="1"/>
</dbReference>
<evidence type="ECO:0000256" key="2">
    <source>
        <dbReference type="ARBA" id="ARBA00022723"/>
    </source>
</evidence>
<dbReference type="GO" id="GO:0006368">
    <property type="term" value="P:transcription elongation by RNA polymerase II"/>
    <property type="evidence" value="ECO:0007669"/>
    <property type="project" value="InterPro"/>
</dbReference>
<dbReference type="GO" id="GO:0031564">
    <property type="term" value="P:transcription antitermination"/>
    <property type="evidence" value="ECO:0007669"/>
    <property type="project" value="TreeGrafter"/>
</dbReference>
<dbReference type="FunFam" id="1.10.472.30:FF:000003">
    <property type="entry name" value="Transcription elongation factor S-II"/>
    <property type="match status" value="1"/>
</dbReference>
<keyword evidence="8" id="KW-0238">DNA-binding</keyword>
<dbReference type="InterPro" id="IPR003617">
    <property type="entry name" value="TFIIS/CRSP70_N_sub"/>
</dbReference>
<comment type="function">
    <text evidence="8">Necessary for efficient RNA polymerase II transcription elongation past template-encoded arresting sites.</text>
</comment>
<dbReference type="InterPro" id="IPR006289">
    <property type="entry name" value="TFSII"/>
</dbReference>
<keyword evidence="5 7" id="KW-0539">Nucleus</keyword>
<dbReference type="Pfam" id="PF01096">
    <property type="entry name" value="Zn_ribbon_TFIIS"/>
    <property type="match status" value="1"/>
</dbReference>
<keyword evidence="8" id="KW-0805">Transcription regulation</keyword>
<dbReference type="OrthoDB" id="44867at2759"/>
<keyword evidence="13" id="KW-0251">Elongation factor</keyword>